<reference evidence="3 4" key="1">
    <citation type="submission" date="2021-04" db="EMBL/GenBank/DDBJ databases">
        <authorList>
            <person name="Bliznina A."/>
        </authorList>
    </citation>
    <scope>NUCLEOTIDE SEQUENCE [LARGE SCALE GENOMIC DNA]</scope>
</reference>
<dbReference type="Proteomes" id="UP001158576">
    <property type="component" value="Chromosome 2"/>
</dbReference>
<feature type="compositionally biased region" description="Basic residues" evidence="1">
    <location>
        <begin position="451"/>
        <end position="462"/>
    </location>
</feature>
<name>A0ABN7SZA7_OIKDI</name>
<accession>A0ABN7SZA7</accession>
<gene>
    <name evidence="3" type="ORF">OKIOD_LOCUS12718</name>
</gene>
<keyword evidence="2" id="KW-0732">Signal</keyword>
<organism evidence="3 4">
    <name type="scientific">Oikopleura dioica</name>
    <name type="common">Tunicate</name>
    <dbReference type="NCBI Taxonomy" id="34765"/>
    <lineage>
        <taxon>Eukaryota</taxon>
        <taxon>Metazoa</taxon>
        <taxon>Chordata</taxon>
        <taxon>Tunicata</taxon>
        <taxon>Appendicularia</taxon>
        <taxon>Copelata</taxon>
        <taxon>Oikopleuridae</taxon>
        <taxon>Oikopleura</taxon>
    </lineage>
</organism>
<proteinExistence type="predicted"/>
<feature type="signal peptide" evidence="2">
    <location>
        <begin position="1"/>
        <end position="19"/>
    </location>
</feature>
<evidence type="ECO:0000256" key="2">
    <source>
        <dbReference type="SAM" id="SignalP"/>
    </source>
</evidence>
<feature type="compositionally biased region" description="Acidic residues" evidence="1">
    <location>
        <begin position="558"/>
        <end position="572"/>
    </location>
</feature>
<feature type="chain" id="PRO_5046019499" evidence="2">
    <location>
        <begin position="20"/>
        <end position="726"/>
    </location>
</feature>
<sequence length="726" mass="82490">MKIFTFALLLGSLIRDARAEDFLAEILSGDLDSLKDGKSQSTETSQVRPINSNEMNRRIRQKVAGGYFSEATYKECIADELNRAGYKPLEISTKLWNLEYELKSAPEENQFVALEIFSREKDSVPIIMSVPLMETSQIIPLEIASAFRINYNLTGASMSVFRKFALYPVTDDNEETDSFRLQSLLKYAHCTEIRPIVSLKGLRVGCEDIETGFFEFPAIRLGRASPFSNECFRKWDGNVMRIGKLQVYPQDHCGSNAVKFALETCADPNSYGCYNGFRILEQACDCQGKSRLPYELLQPTNLMLNVDYYFRGEYKISTIFKPEKTWDANMAYDLSVSNVEFDSIEVKPVESNSKTTVCQPMKFLRLQMVTNNGRINPIKPIQCPELDWSLNCEPSPYLDDVCVRKKELSLTYDETKNSFENSPLGSLWGNSARPVESQIAERLYSRNNQAQKKKNQNAKNRTRAQDAPNRKPVTENPEEARTGSAEVDREGKQNEGSFMQMDVRLPAEDESEFPESLEPSDYDETEEIEEEESEESKNADSASLIDSQEKSRDFSEKAEEENDENNSEEEDLPMLLDIPSIDIIPESEEEAVEIAEFQEAEQQARSLSLGLVPRNLASFGCTHCFAHNMTECLNSGTYSPCQENEVCQIEVRKRNGDVRWVGMRCKSIEACYDNKAQNFIGKLADRQCRPTSTNSPSVCRQCCATDRCTDNFNPLTQTGWRMELIN</sequence>
<feature type="compositionally biased region" description="Acidic residues" evidence="1">
    <location>
        <begin position="508"/>
        <end position="534"/>
    </location>
</feature>
<evidence type="ECO:0000313" key="4">
    <source>
        <dbReference type="Proteomes" id="UP001158576"/>
    </source>
</evidence>
<feature type="compositionally biased region" description="Basic and acidic residues" evidence="1">
    <location>
        <begin position="468"/>
        <end position="493"/>
    </location>
</feature>
<feature type="region of interest" description="Disordered" evidence="1">
    <location>
        <begin position="445"/>
        <end position="576"/>
    </location>
</feature>
<protein>
    <submittedName>
        <fullName evidence="3">Oidioi.mRNA.OKI2018_I69.chr2.g3953.t1.cds</fullName>
    </submittedName>
</protein>
<feature type="compositionally biased region" description="Basic and acidic residues" evidence="1">
    <location>
        <begin position="547"/>
        <end position="557"/>
    </location>
</feature>
<evidence type="ECO:0000313" key="3">
    <source>
        <dbReference type="EMBL" id="CAG5109408.1"/>
    </source>
</evidence>
<dbReference type="CDD" id="cd23539">
    <property type="entry name" value="TFP_LU_ECD_CinHb4_like"/>
    <property type="match status" value="1"/>
</dbReference>
<evidence type="ECO:0000256" key="1">
    <source>
        <dbReference type="SAM" id="MobiDB-lite"/>
    </source>
</evidence>
<keyword evidence="4" id="KW-1185">Reference proteome</keyword>
<dbReference type="EMBL" id="OU015567">
    <property type="protein sequence ID" value="CAG5109408.1"/>
    <property type="molecule type" value="Genomic_DNA"/>
</dbReference>